<dbReference type="InterPro" id="IPR029063">
    <property type="entry name" value="SAM-dependent_MTases_sf"/>
</dbReference>
<dbReference type="Gene3D" id="3.40.50.150">
    <property type="entry name" value="Vaccinia Virus protein VP39"/>
    <property type="match status" value="1"/>
</dbReference>
<evidence type="ECO:0000256" key="2">
    <source>
        <dbReference type="ARBA" id="ARBA00022679"/>
    </source>
</evidence>
<evidence type="ECO:0000313" key="6">
    <source>
        <dbReference type="EMBL" id="KIG19087.1"/>
    </source>
</evidence>
<dbReference type="AlphaFoldDB" id="A0A0C2DHC1"/>
<dbReference type="Pfam" id="PF01555">
    <property type="entry name" value="N6_N4_Mtase"/>
    <property type="match status" value="1"/>
</dbReference>
<evidence type="ECO:0000256" key="4">
    <source>
        <dbReference type="SAM" id="MobiDB-lite"/>
    </source>
</evidence>
<dbReference type="Proteomes" id="UP000031599">
    <property type="component" value="Unassembled WGS sequence"/>
</dbReference>
<reference evidence="6 7" key="1">
    <citation type="submission" date="2014-12" db="EMBL/GenBank/DDBJ databases">
        <title>Genome assembly of Enhygromyxa salina DSM 15201.</title>
        <authorList>
            <person name="Sharma G."/>
            <person name="Subramanian S."/>
        </authorList>
    </citation>
    <scope>NUCLEOTIDE SEQUENCE [LARGE SCALE GENOMIC DNA]</scope>
    <source>
        <strain evidence="6 7">DSM 15201</strain>
    </source>
</reference>
<keyword evidence="2 6" id="KW-0808">Transferase</keyword>
<feature type="region of interest" description="Disordered" evidence="4">
    <location>
        <begin position="368"/>
        <end position="425"/>
    </location>
</feature>
<dbReference type="SUPFAM" id="SSF53335">
    <property type="entry name" value="S-adenosyl-L-methionine-dependent methyltransferases"/>
    <property type="match status" value="1"/>
</dbReference>
<name>A0A0C2DHC1_9BACT</name>
<feature type="coiled-coil region" evidence="3">
    <location>
        <begin position="604"/>
        <end position="638"/>
    </location>
</feature>
<feature type="domain" description="DNA methylase N-4/N-6" evidence="5">
    <location>
        <begin position="687"/>
        <end position="886"/>
    </location>
</feature>
<dbReference type="InterPro" id="IPR002941">
    <property type="entry name" value="DNA_methylase_N4/N6"/>
</dbReference>
<evidence type="ECO:0000256" key="1">
    <source>
        <dbReference type="ARBA" id="ARBA00022603"/>
    </source>
</evidence>
<comment type="caution">
    <text evidence="6">The sequence shown here is derived from an EMBL/GenBank/DDBJ whole genome shotgun (WGS) entry which is preliminary data.</text>
</comment>
<protein>
    <submittedName>
        <fullName evidence="6">DNA modification methyltransferase</fullName>
    </submittedName>
</protein>
<gene>
    <name evidence="6" type="ORF">DB30_05991</name>
</gene>
<accession>A0A0C2DHC1</accession>
<evidence type="ECO:0000259" key="5">
    <source>
        <dbReference type="Pfam" id="PF01555"/>
    </source>
</evidence>
<proteinExistence type="predicted"/>
<dbReference type="GO" id="GO:0032259">
    <property type="term" value="P:methylation"/>
    <property type="evidence" value="ECO:0007669"/>
    <property type="project" value="UniProtKB-KW"/>
</dbReference>
<dbReference type="RefSeq" id="WP_165703605.1">
    <property type="nucleotide sequence ID" value="NZ_JMCC02000006.1"/>
</dbReference>
<dbReference type="GO" id="GO:0003677">
    <property type="term" value="F:DNA binding"/>
    <property type="evidence" value="ECO:0007669"/>
    <property type="project" value="InterPro"/>
</dbReference>
<dbReference type="GO" id="GO:0008170">
    <property type="term" value="F:N-methyltransferase activity"/>
    <property type="evidence" value="ECO:0007669"/>
    <property type="project" value="InterPro"/>
</dbReference>
<evidence type="ECO:0000256" key="3">
    <source>
        <dbReference type="SAM" id="Coils"/>
    </source>
</evidence>
<sequence length="919" mass="102237">MLVGARPDAGTTLRLDAPAEGWPIWVQRDREDGQLLEAAGKTLEVSLRGSRGETLQLRARGQARLFVWDDHVELVVGSRALDTLGGIEGWARAWLTWATAWLLDLELDRERPLEAADELGWYPVAVDLAADLAGWGPLLDEHQDPDRWTQQTLPKPVPATQGRLTSLQLGEKCSNPLSLYGYDKTRWADRTGRGAGWLERMRQAGRQPDEAVWRWEVRLRGDALQLRPRGRDQILVDFRRCATLADQPAIARAWTYAVGNPDSAKPNGHYRLTVAADRFDENGRGYPLTRTRPVDPLWRLVQTAGGQAPVESLSQVRDRRAAARAEWKAKAEETALRGLAACVAIDHADPDTAAQAALERARELVSGHAWTSAHQRQRSATDDLRDDPEWSFEPMSTQLQLVDDDQGPTSPAPSDSPRWTRRSVDAREQWQRRELEHHPFSAVVRMMSAAERERTRASIASTGYDREWPIVLYEGRILDGRNRDEIAFELWQQTQRADVLPSFVELVAEAPDRGDEAALLYVQQRLSATRNLSEGERVAAAYKLFRLYGERRPPRPKLEGGERYAHRSASAREAAEVAGVSPRSIERYAYVDQHATEALGLERADELLEAVERGEVTVRAAERRVKTARAQAEAERQAEQLAVIGTEDSGEVPPCAGEIVLDAPGVRLVQVDALTLLRSLPDGCVETAFFDGPYVLGDAGTTNKGGERVSVSPGDWDAQWSSPEHYREAFLDSLAIELERVLSPTGEVWASGTRHVVFALERALSSMPSYRLAQDICWLKTSPPPRLHPQSGWTDDHELLLWYRARDPQHASRDVTDAKAILGTANATWSITRPSNAEYRFGRHPTQKPERLLEAILAAHRGLVVDFCAGACTTAVAAVRQRRPVLCGDLQAGEGYLGTGRLRVADELANPTPGTSDDR</sequence>
<organism evidence="6 7">
    <name type="scientific">Enhygromyxa salina</name>
    <dbReference type="NCBI Taxonomy" id="215803"/>
    <lineage>
        <taxon>Bacteria</taxon>
        <taxon>Pseudomonadati</taxon>
        <taxon>Myxococcota</taxon>
        <taxon>Polyangia</taxon>
        <taxon>Nannocystales</taxon>
        <taxon>Nannocystaceae</taxon>
        <taxon>Enhygromyxa</taxon>
    </lineage>
</organism>
<evidence type="ECO:0000313" key="7">
    <source>
        <dbReference type="Proteomes" id="UP000031599"/>
    </source>
</evidence>
<dbReference type="EMBL" id="JMCC02000006">
    <property type="protein sequence ID" value="KIG19087.1"/>
    <property type="molecule type" value="Genomic_DNA"/>
</dbReference>
<keyword evidence="3" id="KW-0175">Coiled coil</keyword>
<keyword evidence="1 6" id="KW-0489">Methyltransferase</keyword>